<accession>A0AAW3YT71</accession>
<proteinExistence type="predicted"/>
<keyword evidence="1" id="KW-1133">Transmembrane helix</keyword>
<sequence length="47" mass="5259">MCVSHSDCPYCRGAIRQYVMIGFVYIAGTVIFISGRPLHPEALLYLP</sequence>
<name>A0AAW3YT71_9GAMM</name>
<dbReference type="EMBL" id="JACXBF010000271">
    <property type="protein sequence ID" value="MBD2801335.1"/>
    <property type="molecule type" value="Genomic_DNA"/>
</dbReference>
<evidence type="ECO:0000256" key="1">
    <source>
        <dbReference type="SAM" id="Phobius"/>
    </source>
</evidence>
<protein>
    <submittedName>
        <fullName evidence="2">Uncharacterized protein</fullName>
    </submittedName>
</protein>
<feature type="transmembrane region" description="Helical" evidence="1">
    <location>
        <begin position="18"/>
        <end position="38"/>
    </location>
</feature>
<gene>
    <name evidence="2" type="ORF">ID854_12915</name>
</gene>
<organism evidence="2">
    <name type="scientific">Xenorhabdus szentirmaii</name>
    <dbReference type="NCBI Taxonomy" id="290112"/>
    <lineage>
        <taxon>Bacteria</taxon>
        <taxon>Pseudomonadati</taxon>
        <taxon>Pseudomonadota</taxon>
        <taxon>Gammaproteobacteria</taxon>
        <taxon>Enterobacterales</taxon>
        <taxon>Morganellaceae</taxon>
        <taxon>Xenorhabdus</taxon>
    </lineage>
</organism>
<keyword evidence="1" id="KW-0812">Transmembrane</keyword>
<comment type="caution">
    <text evidence="2">The sequence shown here is derived from an EMBL/GenBank/DDBJ whole genome shotgun (WGS) entry which is preliminary data.</text>
</comment>
<reference evidence="2" key="2">
    <citation type="journal article" date="2024" name="Toxins">
        <title>Genome Sequence Analysis of Native Xenorhabdus Strains Isolated from Entomopathogenic Nematodes in Argentina.</title>
        <authorList>
            <person name="Palma L."/>
            <person name="Frizzo L."/>
            <person name="Kaiser S."/>
            <person name="Berry C."/>
            <person name="Caballero P."/>
            <person name="Bode H.B."/>
            <person name="Del Valle E.E."/>
        </authorList>
    </citation>
    <scope>NUCLEOTIDE SEQUENCE</scope>
    <source>
        <strain evidence="2">M</strain>
    </source>
</reference>
<keyword evidence="1" id="KW-0472">Membrane</keyword>
<evidence type="ECO:0000313" key="2">
    <source>
        <dbReference type="EMBL" id="MBD2801335.1"/>
    </source>
</evidence>
<dbReference type="AlphaFoldDB" id="A0AAW3YT71"/>
<reference evidence="2" key="1">
    <citation type="submission" date="2020-09" db="EMBL/GenBank/DDBJ databases">
        <authorList>
            <person name="Palma L."/>
            <person name="Caballero P."/>
            <person name="Berry C."/>
            <person name="Del Valle E."/>
        </authorList>
    </citation>
    <scope>NUCLEOTIDE SEQUENCE</scope>
    <source>
        <strain evidence="2">M</strain>
    </source>
</reference>
<dbReference type="Proteomes" id="UP001193920">
    <property type="component" value="Unassembled WGS sequence"/>
</dbReference>